<feature type="compositionally biased region" description="Polar residues" evidence="1">
    <location>
        <begin position="629"/>
        <end position="642"/>
    </location>
</feature>
<feature type="compositionally biased region" description="Basic and acidic residues" evidence="1">
    <location>
        <begin position="160"/>
        <end position="177"/>
    </location>
</feature>
<feature type="compositionally biased region" description="Polar residues" evidence="1">
    <location>
        <begin position="612"/>
        <end position="621"/>
    </location>
</feature>
<feature type="region of interest" description="Disordered" evidence="1">
    <location>
        <begin position="377"/>
        <end position="407"/>
    </location>
</feature>
<dbReference type="EMBL" id="LGRX02034357">
    <property type="protein sequence ID" value="KAK3238021.1"/>
    <property type="molecule type" value="Genomic_DNA"/>
</dbReference>
<reference evidence="2 3" key="1">
    <citation type="journal article" date="2015" name="Genome Biol. Evol.">
        <title>Comparative Genomics of a Bacterivorous Green Alga Reveals Evolutionary Causalities and Consequences of Phago-Mixotrophic Mode of Nutrition.</title>
        <authorList>
            <person name="Burns J.A."/>
            <person name="Paasch A."/>
            <person name="Narechania A."/>
            <person name="Kim E."/>
        </authorList>
    </citation>
    <scope>NUCLEOTIDE SEQUENCE [LARGE SCALE GENOMIC DNA]</scope>
    <source>
        <strain evidence="2 3">PLY_AMNH</strain>
    </source>
</reference>
<keyword evidence="3" id="KW-1185">Reference proteome</keyword>
<dbReference type="AlphaFoldDB" id="A0AAE0BK37"/>
<feature type="compositionally biased region" description="Low complexity" evidence="1">
    <location>
        <begin position="643"/>
        <end position="655"/>
    </location>
</feature>
<protein>
    <submittedName>
        <fullName evidence="2">Uncharacterized protein</fullName>
    </submittedName>
</protein>
<feature type="region of interest" description="Disordered" evidence="1">
    <location>
        <begin position="273"/>
        <end position="294"/>
    </location>
</feature>
<gene>
    <name evidence="2" type="ORF">CYMTET_51938</name>
</gene>
<organism evidence="2 3">
    <name type="scientific">Cymbomonas tetramitiformis</name>
    <dbReference type="NCBI Taxonomy" id="36881"/>
    <lineage>
        <taxon>Eukaryota</taxon>
        <taxon>Viridiplantae</taxon>
        <taxon>Chlorophyta</taxon>
        <taxon>Pyramimonadophyceae</taxon>
        <taxon>Pyramimonadales</taxon>
        <taxon>Pyramimonadaceae</taxon>
        <taxon>Cymbomonas</taxon>
    </lineage>
</organism>
<evidence type="ECO:0000256" key="1">
    <source>
        <dbReference type="SAM" id="MobiDB-lite"/>
    </source>
</evidence>
<feature type="region of interest" description="Disordered" evidence="1">
    <location>
        <begin position="1"/>
        <end position="177"/>
    </location>
</feature>
<accession>A0AAE0BK37</accession>
<feature type="compositionally biased region" description="Polar residues" evidence="1">
    <location>
        <begin position="73"/>
        <end position="84"/>
    </location>
</feature>
<feature type="compositionally biased region" description="Low complexity" evidence="1">
    <location>
        <begin position="54"/>
        <end position="71"/>
    </location>
</feature>
<feature type="region of interest" description="Disordered" evidence="1">
    <location>
        <begin position="437"/>
        <end position="469"/>
    </location>
</feature>
<dbReference type="Proteomes" id="UP001190700">
    <property type="component" value="Unassembled WGS sequence"/>
</dbReference>
<sequence length="779" mass="80779">MTGAGEVLYTRSKDRSAAAAAKRVHERKVRDGGLPPEHLASPPSESIRRPASGFSLVLPPSSPSFSPVAASDRPSSTPHSQTSPGRLGSGAVLSDRPATHAGVRPRPGFASHQGHSVGKFRDTPSRRRAADTSAALGRDPLSDWRASPVHPSPGDAAMRSGDKEIRPKGRGKPWDARARAGHETFEWAAPYETLDVEALLTRLAQGAQAGELPEHSLPAAGISPATPATLNTKHGGVPAAADPVPLLADGLYQVCGGVSRKLQLLSDLEWGAGGPGGGGPRQKFAPPRVVGPREQKGTAVPTEALLHKHALVQELAAGCKVVQQQLELVRTAPGLMPSFVAGIRSQDGPQAEMASVAQHSQTQHRLNDLVARLETSLPPASKDGDAPGSEPSSATLDSLERPLSPSMEGSLGVQAVASAPARRRTTAKDTLRAAAERSLQNCDLPPPSWEAQSEAAAPRPWQASGGSTLEGSVAEADAGGVADTLEKLAGGAEMSRLSLEHAWYAAGRRAEAAPKPLGGPVSAEPTGLGGAEEEGRPSTGLVRNERKTAAIVDQTENVGAGTHAPEPASSMGAPGPVPDGRPATRTHSPSISEHARRINGDADPTLSHPGDGSQTNPQPNLSAPPGANPQVNASPYPNFNLQASPSNSSAGAAAGKVGGDSDASRAGSPAVRQLPPYLPSSDYLMDVTAPRAGVIMAGNGRVKKQYGGAGSEYASKFELAEGRWHTVVFPALTPASRDDVLLLNSWLQGMFQQFHHDGVSDIRSALLVYSITLLEIVAR</sequence>
<comment type="caution">
    <text evidence="2">The sequence shown here is derived from an EMBL/GenBank/DDBJ whole genome shotgun (WGS) entry which is preliminary data.</text>
</comment>
<name>A0AAE0BK37_9CHLO</name>
<proteinExistence type="predicted"/>
<evidence type="ECO:0000313" key="3">
    <source>
        <dbReference type="Proteomes" id="UP001190700"/>
    </source>
</evidence>
<feature type="compositionally biased region" description="Basic and acidic residues" evidence="1">
    <location>
        <begin position="119"/>
        <end position="130"/>
    </location>
</feature>
<feature type="region of interest" description="Disordered" evidence="1">
    <location>
        <begin position="512"/>
        <end position="675"/>
    </location>
</feature>
<evidence type="ECO:0000313" key="2">
    <source>
        <dbReference type="EMBL" id="KAK3238021.1"/>
    </source>
</evidence>